<dbReference type="Proteomes" id="UP001499895">
    <property type="component" value="Unassembled WGS sequence"/>
</dbReference>
<dbReference type="SUPFAM" id="SSF48576">
    <property type="entry name" value="Terpenoid synthases"/>
    <property type="match status" value="1"/>
</dbReference>
<dbReference type="InterPro" id="IPR008949">
    <property type="entry name" value="Isoprenoid_synthase_dom_sf"/>
</dbReference>
<dbReference type="InterPro" id="IPR034686">
    <property type="entry name" value="Terpene_cyclase-like_2"/>
</dbReference>
<organism evidence="2 3">
    <name type="scientific">Streptomyces stramineus</name>
    <dbReference type="NCBI Taxonomy" id="173861"/>
    <lineage>
        <taxon>Bacteria</taxon>
        <taxon>Bacillati</taxon>
        <taxon>Actinomycetota</taxon>
        <taxon>Actinomycetes</taxon>
        <taxon>Kitasatosporales</taxon>
        <taxon>Streptomycetaceae</taxon>
        <taxon>Streptomyces</taxon>
    </lineage>
</organism>
<name>A0ABN0ZDQ0_9ACTN</name>
<dbReference type="SFLD" id="SFLDG01020">
    <property type="entry name" value="Terpene_Cyclase_Like_2"/>
    <property type="match status" value="1"/>
</dbReference>
<keyword evidence="3" id="KW-1185">Reference proteome</keyword>
<dbReference type="SFLD" id="SFLDS00005">
    <property type="entry name" value="Isoprenoid_Synthase_Type_I"/>
    <property type="match status" value="1"/>
</dbReference>
<comment type="caution">
    <text evidence="2">The sequence shown here is derived from an EMBL/GenBank/DDBJ whole genome shotgun (WGS) entry which is preliminary data.</text>
</comment>
<gene>
    <name evidence="2" type="ORF">GCM10009544_02740</name>
</gene>
<dbReference type="Pfam" id="PF19086">
    <property type="entry name" value="Terpene_syn_C_2"/>
    <property type="match status" value="1"/>
</dbReference>
<reference evidence="2 3" key="1">
    <citation type="journal article" date="2019" name="Int. J. Syst. Evol. Microbiol.">
        <title>The Global Catalogue of Microorganisms (GCM) 10K type strain sequencing project: providing services to taxonomists for standard genome sequencing and annotation.</title>
        <authorList>
            <consortium name="The Broad Institute Genomics Platform"/>
            <consortium name="The Broad Institute Genome Sequencing Center for Infectious Disease"/>
            <person name="Wu L."/>
            <person name="Ma J."/>
        </authorList>
    </citation>
    <scope>NUCLEOTIDE SEQUENCE [LARGE SCALE GENOMIC DNA]</scope>
    <source>
        <strain evidence="2 3">JCM 10649</strain>
    </source>
</reference>
<keyword evidence="1" id="KW-0456">Lyase</keyword>
<proteinExistence type="predicted"/>
<evidence type="ECO:0008006" key="4">
    <source>
        <dbReference type="Google" id="ProtNLM"/>
    </source>
</evidence>
<evidence type="ECO:0000313" key="2">
    <source>
        <dbReference type="EMBL" id="GAA0443377.1"/>
    </source>
</evidence>
<protein>
    <recommendedName>
        <fullName evidence="4">Terpene synthase</fullName>
    </recommendedName>
</protein>
<dbReference type="RefSeq" id="WP_344084061.1">
    <property type="nucleotide sequence ID" value="NZ_BAAAHB010000001.1"/>
</dbReference>
<dbReference type="Gene3D" id="1.10.600.10">
    <property type="entry name" value="Farnesyl Diphosphate Synthase"/>
    <property type="match status" value="1"/>
</dbReference>
<dbReference type="EMBL" id="BAAAHB010000001">
    <property type="protein sequence ID" value="GAA0443377.1"/>
    <property type="molecule type" value="Genomic_DNA"/>
</dbReference>
<evidence type="ECO:0000256" key="1">
    <source>
        <dbReference type="ARBA" id="ARBA00023239"/>
    </source>
</evidence>
<accession>A0ABN0ZDQ0</accession>
<evidence type="ECO:0000313" key="3">
    <source>
        <dbReference type="Proteomes" id="UP001499895"/>
    </source>
</evidence>
<sequence length="369" mass="40316">MTTPLSRLVGSLAPEGLQLYCPVPLQEHPAGGAFLDRAGAAWAVGQGLCAPGSRITRVNIGTFVARGMPYVTEQAAIAMTCYTYWAFLWDDHLDHLAEDPARAMALTGEANRVLYEPSDIPLPSDPFLTSLRDLRRLLEACLDPDAMAMLRSENDLWLGGQLWKLALQSRTTPPTVGEYLRMRRYKAGSGPLAVYTGPGAGYAMTTADLYDPLVCAFTQSVFYPCTIINDLGSLAKETQNGQDGISLFTALATEHSLDTTTALLKAAELYERTLCLMLRLQQQLLEDPRPAVARYAAELPQWIPATVVFTATSARYLTTSLAGQADAPATQPLISPSTNPLLWDPDDLTPPPYPDIAWIWQHLAPPKPR</sequence>